<dbReference type="Pfam" id="PF01636">
    <property type="entry name" value="APH"/>
    <property type="match status" value="1"/>
</dbReference>
<organism evidence="3 4">
    <name type="scientific">Amphritea atlantica</name>
    <dbReference type="NCBI Taxonomy" id="355243"/>
    <lineage>
        <taxon>Bacteria</taxon>
        <taxon>Pseudomonadati</taxon>
        <taxon>Pseudomonadota</taxon>
        <taxon>Gammaproteobacteria</taxon>
        <taxon>Oceanospirillales</taxon>
        <taxon>Oceanospirillaceae</taxon>
        <taxon>Amphritea</taxon>
    </lineage>
</organism>
<accession>A0A1H9LHJ3</accession>
<proteinExistence type="predicted"/>
<sequence>MTQELITALSDPNNYPHPVAEIRVIETHISWVILTGEIAYKIKKPVNFGFLDFTSLESRKHYCYEELRLNQRLAPDIYQEVVAICGSPASPTLTAVELTIPEPANTSSVTASPVESDAPAADTDNSEPNSSAEPFEYAVKMRQFDDGLRLDRLLQKCALTNAHIDALSQQIADFHLAVPHASNDGPWGETDTVWQVVSDNFTHTGEHLHSLDDWLELQQLAYQVSQQFRSLSSKIEQRKREGNIRECHGDLHLGNTTLLDNQVRLFDCIEFNLEFRWIDTICDLAFLLMDLEANQQHAFANRCLNRYLEITGDYDGTRLLNFYKGYRAMVRAKVAVIGQQVDLAEYRRYIRLALSYANKPSPVLFLMHGVSGSGKSYLSQQLLERSGAIRIRSDVERKRLHRELSLKGEKLQLYGNEMNVHTFNHLKALTEKLLRVGETVIVDATFIRERTRQSYRRIAEKLGVEMRIISCTCNQTLMEQRLERRVAEAADPSDADVQIMRQQQKTKQPLTQAEQRYCYKVDTNCADPVESLFEQIRRDPQISLSLND</sequence>
<evidence type="ECO:0000256" key="1">
    <source>
        <dbReference type="SAM" id="MobiDB-lite"/>
    </source>
</evidence>
<dbReference type="InterPro" id="IPR027417">
    <property type="entry name" value="P-loop_NTPase"/>
</dbReference>
<dbReference type="SUPFAM" id="SSF52540">
    <property type="entry name" value="P-loop containing nucleoside triphosphate hydrolases"/>
    <property type="match status" value="1"/>
</dbReference>
<feature type="compositionally biased region" description="Polar residues" evidence="1">
    <location>
        <begin position="104"/>
        <end position="113"/>
    </location>
</feature>
<dbReference type="RefSeq" id="WP_091361638.1">
    <property type="nucleotide sequence ID" value="NZ_AP025284.1"/>
</dbReference>
<dbReference type="SUPFAM" id="SSF56112">
    <property type="entry name" value="Protein kinase-like (PK-like)"/>
    <property type="match status" value="1"/>
</dbReference>
<dbReference type="InterPro" id="IPR052732">
    <property type="entry name" value="Cell-binding_unc_protein"/>
</dbReference>
<keyword evidence="4" id="KW-1185">Reference proteome</keyword>
<dbReference type="Proteomes" id="UP000198749">
    <property type="component" value="Unassembled WGS sequence"/>
</dbReference>
<dbReference type="AlphaFoldDB" id="A0A1H9LHJ3"/>
<feature type="domain" description="Aminoglycoside phosphotransferase" evidence="2">
    <location>
        <begin position="147"/>
        <end position="319"/>
    </location>
</feature>
<dbReference type="InterPro" id="IPR002575">
    <property type="entry name" value="Aminoglycoside_PTrfase"/>
</dbReference>
<dbReference type="EMBL" id="FOGB01000017">
    <property type="protein sequence ID" value="SER10383.1"/>
    <property type="molecule type" value="Genomic_DNA"/>
</dbReference>
<dbReference type="PANTHER" id="PTHR43883">
    <property type="entry name" value="SLR0207 PROTEIN"/>
    <property type="match status" value="1"/>
</dbReference>
<feature type="region of interest" description="Disordered" evidence="1">
    <location>
        <begin position="104"/>
        <end position="134"/>
    </location>
</feature>
<dbReference type="OrthoDB" id="9810277at2"/>
<name>A0A1H9LHJ3_9GAMM</name>
<reference evidence="4" key="1">
    <citation type="submission" date="2016-10" db="EMBL/GenBank/DDBJ databases">
        <authorList>
            <person name="Varghese N."/>
            <person name="Submissions S."/>
        </authorList>
    </citation>
    <scope>NUCLEOTIDE SEQUENCE [LARGE SCALE GENOMIC DNA]</scope>
    <source>
        <strain evidence="4">DSM 18887</strain>
    </source>
</reference>
<dbReference type="Gene3D" id="3.90.1200.10">
    <property type="match status" value="1"/>
</dbReference>
<dbReference type="Pfam" id="PF13671">
    <property type="entry name" value="AAA_33"/>
    <property type="match status" value="1"/>
</dbReference>
<evidence type="ECO:0000259" key="2">
    <source>
        <dbReference type="Pfam" id="PF01636"/>
    </source>
</evidence>
<dbReference type="STRING" id="355243.SAMN03080615_03931"/>
<gene>
    <name evidence="3" type="ORF">SAMN03080615_03931</name>
</gene>
<evidence type="ECO:0000313" key="3">
    <source>
        <dbReference type="EMBL" id="SER10383.1"/>
    </source>
</evidence>
<protein>
    <recommendedName>
        <fullName evidence="2">Aminoglycoside phosphotransferase domain-containing protein</fullName>
    </recommendedName>
</protein>
<dbReference type="InterPro" id="IPR011009">
    <property type="entry name" value="Kinase-like_dom_sf"/>
</dbReference>
<evidence type="ECO:0000313" key="4">
    <source>
        <dbReference type="Proteomes" id="UP000198749"/>
    </source>
</evidence>
<dbReference type="PANTHER" id="PTHR43883:SF1">
    <property type="entry name" value="GLUCONOKINASE"/>
    <property type="match status" value="1"/>
</dbReference>
<dbReference type="Gene3D" id="3.40.50.300">
    <property type="entry name" value="P-loop containing nucleotide triphosphate hydrolases"/>
    <property type="match status" value="1"/>
</dbReference>